<dbReference type="Pfam" id="PF12802">
    <property type="entry name" value="MarR_2"/>
    <property type="match status" value="1"/>
</dbReference>
<reference evidence="3" key="1">
    <citation type="journal article" date="2019" name="Int. J. Syst. Evol. Microbiol.">
        <title>The Global Catalogue of Microorganisms (GCM) 10K type strain sequencing project: providing services to taxonomists for standard genome sequencing and annotation.</title>
        <authorList>
            <consortium name="The Broad Institute Genomics Platform"/>
            <consortium name="The Broad Institute Genome Sequencing Center for Infectious Disease"/>
            <person name="Wu L."/>
            <person name="Ma J."/>
        </authorList>
    </citation>
    <scope>NUCLEOTIDE SEQUENCE [LARGE SCALE GENOMIC DNA]</scope>
    <source>
        <strain evidence="3">JCM 16703</strain>
    </source>
</reference>
<comment type="caution">
    <text evidence="2">The sequence shown here is derived from an EMBL/GenBank/DDBJ whole genome shotgun (WGS) entry which is preliminary data.</text>
</comment>
<keyword evidence="3" id="KW-1185">Reference proteome</keyword>
<evidence type="ECO:0000259" key="1">
    <source>
        <dbReference type="PROSITE" id="PS50995"/>
    </source>
</evidence>
<dbReference type="SUPFAM" id="SSF46785">
    <property type="entry name" value="Winged helix' DNA-binding domain"/>
    <property type="match status" value="1"/>
</dbReference>
<protein>
    <submittedName>
        <fullName evidence="2">MarR family transcriptional regulator</fullName>
    </submittedName>
</protein>
<dbReference type="InterPro" id="IPR036390">
    <property type="entry name" value="WH_DNA-bd_sf"/>
</dbReference>
<proteinExistence type="predicted"/>
<dbReference type="SMART" id="SM00347">
    <property type="entry name" value="HTH_MARR"/>
    <property type="match status" value="1"/>
</dbReference>
<dbReference type="PANTHER" id="PTHR33164">
    <property type="entry name" value="TRANSCRIPTIONAL REGULATOR, MARR FAMILY"/>
    <property type="match status" value="1"/>
</dbReference>
<organism evidence="2 3">
    <name type="scientific">Nocardioides fonticola</name>
    <dbReference type="NCBI Taxonomy" id="450363"/>
    <lineage>
        <taxon>Bacteria</taxon>
        <taxon>Bacillati</taxon>
        <taxon>Actinomycetota</taxon>
        <taxon>Actinomycetes</taxon>
        <taxon>Propionibacteriales</taxon>
        <taxon>Nocardioidaceae</taxon>
        <taxon>Nocardioides</taxon>
    </lineage>
</organism>
<dbReference type="InterPro" id="IPR036388">
    <property type="entry name" value="WH-like_DNA-bd_sf"/>
</dbReference>
<name>A0ABP7XI60_9ACTN</name>
<dbReference type="EMBL" id="BAAAZH010000012">
    <property type="protein sequence ID" value="GAA4116020.1"/>
    <property type="molecule type" value="Genomic_DNA"/>
</dbReference>
<feature type="domain" description="HTH marR-type" evidence="1">
    <location>
        <begin position="2"/>
        <end position="143"/>
    </location>
</feature>
<dbReference type="PROSITE" id="PS50995">
    <property type="entry name" value="HTH_MARR_2"/>
    <property type="match status" value="1"/>
</dbReference>
<accession>A0ABP7XI60</accession>
<sequence length="147" mass="16875">MTAERARTLLRLEEEFGVLIRRIRRVIAERAEAVHPELQSASYLLLAYIAEHGPVRASLIAEKFQIDKGAVSRQLQHLMELGLVDKVVDPADGRAHLISASEEARRRLDEVVTQRRRWLDERLKDWSADELEAFTSELARYNATLES</sequence>
<evidence type="ECO:0000313" key="3">
    <source>
        <dbReference type="Proteomes" id="UP001501495"/>
    </source>
</evidence>
<dbReference type="InterPro" id="IPR039422">
    <property type="entry name" value="MarR/SlyA-like"/>
</dbReference>
<dbReference type="Gene3D" id="1.10.10.10">
    <property type="entry name" value="Winged helix-like DNA-binding domain superfamily/Winged helix DNA-binding domain"/>
    <property type="match status" value="1"/>
</dbReference>
<evidence type="ECO:0000313" key="2">
    <source>
        <dbReference type="EMBL" id="GAA4116020.1"/>
    </source>
</evidence>
<dbReference type="InterPro" id="IPR000835">
    <property type="entry name" value="HTH_MarR-typ"/>
</dbReference>
<dbReference type="Proteomes" id="UP001501495">
    <property type="component" value="Unassembled WGS sequence"/>
</dbReference>
<gene>
    <name evidence="2" type="ORF">GCM10022215_15440</name>
</gene>
<dbReference type="RefSeq" id="WP_344732730.1">
    <property type="nucleotide sequence ID" value="NZ_BAAAZH010000012.1"/>
</dbReference>
<dbReference type="PANTHER" id="PTHR33164:SF57">
    <property type="entry name" value="MARR-FAMILY TRANSCRIPTIONAL REGULATOR"/>
    <property type="match status" value="1"/>
</dbReference>